<dbReference type="SUPFAM" id="SSF55455">
    <property type="entry name" value="SRF-like"/>
    <property type="match status" value="1"/>
</dbReference>
<keyword evidence="2" id="KW-0805">Transcription regulation</keyword>
<dbReference type="PRINTS" id="PR00404">
    <property type="entry name" value="MADSDOMAIN"/>
</dbReference>
<dbReference type="PANTHER" id="PTHR48019">
    <property type="entry name" value="SERUM RESPONSE FACTOR HOMOLOG"/>
    <property type="match status" value="1"/>
</dbReference>
<dbReference type="FunFam" id="3.40.1810.10:FF:000003">
    <property type="entry name" value="MADS-box transcription factor MADS-MC"/>
    <property type="match status" value="1"/>
</dbReference>
<dbReference type="PROSITE" id="PS00350">
    <property type="entry name" value="MADS_BOX_1"/>
    <property type="match status" value="1"/>
</dbReference>
<dbReference type="InterPro" id="IPR002100">
    <property type="entry name" value="TF_MADSbox"/>
</dbReference>
<dbReference type="AlphaFoldDB" id="A0A6A1VF08"/>
<evidence type="ECO:0000313" key="8">
    <source>
        <dbReference type="Proteomes" id="UP000516437"/>
    </source>
</evidence>
<keyword evidence="4" id="KW-0804">Transcription</keyword>
<keyword evidence="5" id="KW-0539">Nucleus</keyword>
<dbReference type="Gene3D" id="3.40.1810.10">
    <property type="entry name" value="Transcription factor, MADS-box"/>
    <property type="match status" value="1"/>
</dbReference>
<dbReference type="EMBL" id="RXIC02000024">
    <property type="protein sequence ID" value="KAB1210776.1"/>
    <property type="molecule type" value="Genomic_DNA"/>
</dbReference>
<dbReference type="InterPro" id="IPR036879">
    <property type="entry name" value="TF_MADSbox_sf"/>
</dbReference>
<gene>
    <name evidence="7" type="ORF">CJ030_MR6G019833</name>
</gene>
<keyword evidence="8" id="KW-1185">Reference proteome</keyword>
<sequence length="210" mass="23813">MGRGRVVLERIENKINRQVTFSKRRNGLLKKAFELSVLCDAEVALIIFSSRGKLFEFGSPELPRILKETKKEGKDFSICFNVLPLFWERFFICWRAKLHYWPAILRHAECRRQQELDEEGQRLQAIEGPGNLITAAIKDRVQAIQGPANPTTEAAADPRFHVLSQITNQAQLDPTLQIMGLLSGTLEEAPRDTRTLTGTGTSRGQAWQLL</sequence>
<evidence type="ECO:0000256" key="1">
    <source>
        <dbReference type="ARBA" id="ARBA00004123"/>
    </source>
</evidence>
<dbReference type="GO" id="GO:0000977">
    <property type="term" value="F:RNA polymerase II transcription regulatory region sequence-specific DNA binding"/>
    <property type="evidence" value="ECO:0007669"/>
    <property type="project" value="InterPro"/>
</dbReference>
<evidence type="ECO:0000256" key="4">
    <source>
        <dbReference type="ARBA" id="ARBA00023163"/>
    </source>
</evidence>
<evidence type="ECO:0000256" key="3">
    <source>
        <dbReference type="ARBA" id="ARBA00023125"/>
    </source>
</evidence>
<comment type="caution">
    <text evidence="7">The sequence shown here is derived from an EMBL/GenBank/DDBJ whole genome shotgun (WGS) entry which is preliminary data.</text>
</comment>
<dbReference type="PROSITE" id="PS50066">
    <property type="entry name" value="MADS_BOX_2"/>
    <property type="match status" value="1"/>
</dbReference>
<evidence type="ECO:0000259" key="6">
    <source>
        <dbReference type="PROSITE" id="PS50066"/>
    </source>
</evidence>
<accession>A0A6A1VF08</accession>
<name>A0A6A1VF08_9ROSI</name>
<dbReference type="SMART" id="SM00432">
    <property type="entry name" value="MADS"/>
    <property type="match status" value="1"/>
</dbReference>
<evidence type="ECO:0000256" key="5">
    <source>
        <dbReference type="ARBA" id="ARBA00023242"/>
    </source>
</evidence>
<dbReference type="InterPro" id="IPR033896">
    <property type="entry name" value="MEF2-like_N"/>
</dbReference>
<dbReference type="CDD" id="cd00265">
    <property type="entry name" value="MADS_MEF2_like"/>
    <property type="match status" value="1"/>
</dbReference>
<dbReference type="Proteomes" id="UP000516437">
    <property type="component" value="Chromosome 6"/>
</dbReference>
<comment type="subcellular location">
    <subcellularLocation>
        <location evidence="1">Nucleus</location>
    </subcellularLocation>
</comment>
<dbReference type="GO" id="GO:0045944">
    <property type="term" value="P:positive regulation of transcription by RNA polymerase II"/>
    <property type="evidence" value="ECO:0007669"/>
    <property type="project" value="InterPro"/>
</dbReference>
<protein>
    <submittedName>
        <fullName evidence="7">MADS-box transcription factor 17</fullName>
    </submittedName>
</protein>
<evidence type="ECO:0000256" key="2">
    <source>
        <dbReference type="ARBA" id="ARBA00023015"/>
    </source>
</evidence>
<organism evidence="7 8">
    <name type="scientific">Morella rubra</name>
    <name type="common">Chinese bayberry</name>
    <dbReference type="NCBI Taxonomy" id="262757"/>
    <lineage>
        <taxon>Eukaryota</taxon>
        <taxon>Viridiplantae</taxon>
        <taxon>Streptophyta</taxon>
        <taxon>Embryophyta</taxon>
        <taxon>Tracheophyta</taxon>
        <taxon>Spermatophyta</taxon>
        <taxon>Magnoliopsida</taxon>
        <taxon>eudicotyledons</taxon>
        <taxon>Gunneridae</taxon>
        <taxon>Pentapetalae</taxon>
        <taxon>rosids</taxon>
        <taxon>fabids</taxon>
        <taxon>Fagales</taxon>
        <taxon>Myricaceae</taxon>
        <taxon>Morella</taxon>
    </lineage>
</organism>
<feature type="domain" description="MADS-box" evidence="6">
    <location>
        <begin position="1"/>
        <end position="61"/>
    </location>
</feature>
<reference evidence="7 8" key="1">
    <citation type="journal article" date="2019" name="Plant Biotechnol. J.">
        <title>The red bayberry genome and genetic basis of sex determination.</title>
        <authorList>
            <person name="Jia H.M."/>
            <person name="Jia H.J."/>
            <person name="Cai Q.L."/>
            <person name="Wang Y."/>
            <person name="Zhao H.B."/>
            <person name="Yang W.F."/>
            <person name="Wang G.Y."/>
            <person name="Li Y.H."/>
            <person name="Zhan D.L."/>
            <person name="Shen Y.T."/>
            <person name="Niu Q.F."/>
            <person name="Chang L."/>
            <person name="Qiu J."/>
            <person name="Zhao L."/>
            <person name="Xie H.B."/>
            <person name="Fu W.Y."/>
            <person name="Jin J."/>
            <person name="Li X.W."/>
            <person name="Jiao Y."/>
            <person name="Zhou C.C."/>
            <person name="Tu T."/>
            <person name="Chai C.Y."/>
            <person name="Gao J.L."/>
            <person name="Fan L.J."/>
            <person name="van de Weg E."/>
            <person name="Wang J.Y."/>
            <person name="Gao Z.S."/>
        </authorList>
    </citation>
    <scope>NUCLEOTIDE SEQUENCE [LARGE SCALE GENOMIC DNA]</scope>
    <source>
        <tissue evidence="7">Leaves</tissue>
    </source>
</reference>
<keyword evidence="3" id="KW-0238">DNA-binding</keyword>
<dbReference type="GO" id="GO:0046983">
    <property type="term" value="F:protein dimerization activity"/>
    <property type="evidence" value="ECO:0007669"/>
    <property type="project" value="InterPro"/>
</dbReference>
<dbReference type="Pfam" id="PF00319">
    <property type="entry name" value="SRF-TF"/>
    <property type="match status" value="1"/>
</dbReference>
<evidence type="ECO:0000313" key="7">
    <source>
        <dbReference type="EMBL" id="KAB1210776.1"/>
    </source>
</evidence>
<proteinExistence type="predicted"/>
<dbReference type="GO" id="GO:0005634">
    <property type="term" value="C:nucleus"/>
    <property type="evidence" value="ECO:0007669"/>
    <property type="project" value="UniProtKB-SubCell"/>
</dbReference>
<dbReference type="OrthoDB" id="1933443at2759"/>
<dbReference type="InterPro" id="IPR050142">
    <property type="entry name" value="MADS-box/MEF2_TF"/>
</dbReference>